<accession>A0A6G4V0K9</accession>
<reference evidence="3 4" key="1">
    <citation type="submission" date="2020-02" db="EMBL/GenBank/DDBJ databases">
        <title>Whole-genome analyses of novel actinobacteria.</title>
        <authorList>
            <person name="Sahin N."/>
            <person name="Gencbay T."/>
        </authorList>
    </citation>
    <scope>NUCLEOTIDE SEQUENCE [LARGE SCALE GENOMIC DNA]</scope>
    <source>
        <strain evidence="3 4">HC44</strain>
    </source>
</reference>
<proteinExistence type="predicted"/>
<keyword evidence="2" id="KW-1133">Transmembrane helix</keyword>
<dbReference type="RefSeq" id="WP_165255788.1">
    <property type="nucleotide sequence ID" value="NZ_JAAKZY010000015.1"/>
</dbReference>
<dbReference type="SUPFAM" id="SSF82171">
    <property type="entry name" value="DPP6 N-terminal domain-like"/>
    <property type="match status" value="1"/>
</dbReference>
<dbReference type="EMBL" id="JAAKZY010000015">
    <property type="protein sequence ID" value="NGO07423.1"/>
    <property type="molecule type" value="Genomic_DNA"/>
</dbReference>
<feature type="transmembrane region" description="Helical" evidence="2">
    <location>
        <begin position="41"/>
        <end position="61"/>
    </location>
</feature>
<dbReference type="InterPro" id="IPR015943">
    <property type="entry name" value="WD40/YVTN_repeat-like_dom_sf"/>
</dbReference>
<evidence type="ECO:0000313" key="3">
    <source>
        <dbReference type="EMBL" id="NGO07423.1"/>
    </source>
</evidence>
<evidence type="ECO:0000256" key="1">
    <source>
        <dbReference type="SAM" id="MobiDB-lite"/>
    </source>
</evidence>
<feature type="region of interest" description="Disordered" evidence="1">
    <location>
        <begin position="207"/>
        <end position="227"/>
    </location>
</feature>
<gene>
    <name evidence="3" type="ORF">G5C60_07085</name>
</gene>
<comment type="caution">
    <text evidence="3">The sequence shown here is derived from an EMBL/GenBank/DDBJ whole genome shotgun (WGS) entry which is preliminary data.</text>
</comment>
<evidence type="ECO:0000313" key="4">
    <source>
        <dbReference type="Proteomes" id="UP000472335"/>
    </source>
</evidence>
<protein>
    <submittedName>
        <fullName evidence="3">WD40 repeat domain-containing protein</fullName>
    </submittedName>
</protein>
<feature type="region of interest" description="Disordered" evidence="1">
    <location>
        <begin position="1"/>
        <end position="25"/>
    </location>
</feature>
<organism evidence="3 4">
    <name type="scientific">Streptomyces scabichelini</name>
    <dbReference type="NCBI Taxonomy" id="2711217"/>
    <lineage>
        <taxon>Bacteria</taxon>
        <taxon>Bacillati</taxon>
        <taxon>Actinomycetota</taxon>
        <taxon>Actinomycetes</taxon>
        <taxon>Kitasatosporales</taxon>
        <taxon>Streptomycetaceae</taxon>
        <taxon>Streptomyces</taxon>
    </lineage>
</organism>
<feature type="compositionally biased region" description="Basic and acidic residues" evidence="1">
    <location>
        <begin position="207"/>
        <end position="220"/>
    </location>
</feature>
<sequence length="395" mass="43783">MNVDELVRDSLREQATQQPPLGPGFADRVLTVRRRRRTRTLASVAAATAAVVAVAVAVPMLESGKDGDRLATERNESDIIAHPDQSPPRDMIAAGDVALAAYYTRKNVEQTDDRAVAVREYRLLDQKTGKYEKASKWSFIDIAPGMRTAAVLENDLPTKRIGLLNLRTGEVERWIPVDRGVAGVEFSPDGDKLVATTYKANPDLRYKVDYDSDGDGKNNDYDQSQDQPRTGFYVIDVASGKGSWSEVPEVDDSNARQDFAFSHDGKRVYSGLTREPDMQYYDFEGNKVDRPANERYTQWYIDAGVSPNGKLVANDGGAVLDAYTGERIAKVPGYQPLAWVDNKRLILWYSEPGENEHHNRLVLATIGSDKLVRLSGALKGSDGAPGQWTPIFTER</sequence>
<dbReference type="AlphaFoldDB" id="A0A6G4V0K9"/>
<evidence type="ECO:0000256" key="2">
    <source>
        <dbReference type="SAM" id="Phobius"/>
    </source>
</evidence>
<name>A0A6G4V0K9_9ACTN</name>
<feature type="compositionally biased region" description="Basic and acidic residues" evidence="1">
    <location>
        <begin position="1"/>
        <end position="12"/>
    </location>
</feature>
<keyword evidence="2" id="KW-0812">Transmembrane</keyword>
<dbReference type="Gene3D" id="2.130.10.10">
    <property type="entry name" value="YVTN repeat-like/Quinoprotein amine dehydrogenase"/>
    <property type="match status" value="1"/>
</dbReference>
<keyword evidence="2" id="KW-0472">Membrane</keyword>
<keyword evidence="4" id="KW-1185">Reference proteome</keyword>
<dbReference type="Proteomes" id="UP000472335">
    <property type="component" value="Unassembled WGS sequence"/>
</dbReference>